<dbReference type="InterPro" id="IPR011664">
    <property type="entry name" value="Abi_system_AbiD/AbiF-like"/>
</dbReference>
<reference evidence="1" key="1">
    <citation type="submission" date="2009-04" db="EMBL/GenBank/DDBJ databases">
        <authorList>
            <person name="Weinstock G."/>
            <person name="Sodergren E."/>
            <person name="Clifton S."/>
            <person name="Fulton L."/>
            <person name="Fulton B."/>
            <person name="Courtney L."/>
            <person name="Fronick C."/>
            <person name="Harrison M."/>
            <person name="Strong C."/>
            <person name="Farmer C."/>
            <person name="Delahaunty K."/>
            <person name="Markovic C."/>
            <person name="Hall O."/>
            <person name="Minx P."/>
            <person name="Tomlinson C."/>
            <person name="Mitreva M."/>
            <person name="Nelson J."/>
            <person name="Hou S."/>
            <person name="Wollam A."/>
            <person name="Pepin K.H."/>
            <person name="Johnson M."/>
            <person name="Bhonagiri V."/>
            <person name="Nash W.E."/>
            <person name="Warren W."/>
            <person name="Chinwalla A."/>
            <person name="Mardis E.R."/>
            <person name="Wilson R.K."/>
        </authorList>
    </citation>
    <scope>NUCLEOTIDE SEQUENCE [LARGE SCALE GENOMIC DNA]</scope>
    <source>
        <strain evidence="1">DSM 14600</strain>
    </source>
</reference>
<protein>
    <submittedName>
        <fullName evidence="1">Abi-like protein</fullName>
    </submittedName>
</protein>
<dbReference type="EMBL" id="ACIP02000002">
    <property type="protein sequence ID" value="EEP28243.1"/>
    <property type="molecule type" value="Genomic_DNA"/>
</dbReference>
<keyword evidence="2" id="KW-1185">Reference proteome</keyword>
<dbReference type="Proteomes" id="UP000003494">
    <property type="component" value="Unassembled WGS sequence"/>
</dbReference>
<name>C4GAV0_9FIRM</name>
<gene>
    <name evidence="1" type="ORF">GCWU000342_01051</name>
</gene>
<dbReference type="AlphaFoldDB" id="C4GAV0"/>
<evidence type="ECO:0000313" key="2">
    <source>
        <dbReference type="Proteomes" id="UP000003494"/>
    </source>
</evidence>
<accession>C4GAV0</accession>
<dbReference type="eggNOG" id="COG4823">
    <property type="taxonomic scope" value="Bacteria"/>
</dbReference>
<evidence type="ECO:0000313" key="1">
    <source>
        <dbReference type="EMBL" id="EEP28243.1"/>
    </source>
</evidence>
<comment type="caution">
    <text evidence="1">The sequence shown here is derived from an EMBL/GenBank/DDBJ whole genome shotgun (WGS) entry which is preliminary data.</text>
</comment>
<proteinExistence type="predicted"/>
<organism evidence="1 2">
    <name type="scientific">Shuttleworthella satelles DSM 14600</name>
    <dbReference type="NCBI Taxonomy" id="626523"/>
    <lineage>
        <taxon>Bacteria</taxon>
        <taxon>Bacillati</taxon>
        <taxon>Bacillota</taxon>
        <taxon>Clostridia</taxon>
        <taxon>Lachnospirales</taxon>
        <taxon>Lachnospiraceae</taxon>
        <taxon>Shuttleworthella</taxon>
    </lineage>
</organism>
<dbReference type="HOGENOM" id="CLU_044962_0_2_9"/>
<dbReference type="Pfam" id="PF07751">
    <property type="entry name" value="Abi_2"/>
    <property type="match status" value="1"/>
</dbReference>
<dbReference type="STRING" id="626523.GCWU000342_01051"/>
<sequence length="318" mass="37489">MYELVDKQVEKLNSQGLIIHDYDDLKNDLRIYGYSNLIKSYRDPYMHFDGTTKRYRNGITYEQICSLYLMDKSLRTCIMAAMLDLEEYIKTQLAEVLLCSFGEKQEDYLQFKNFRDRSKPYTPDRFTLEGVLNSLTEASLSGKNPIKYYREKYGNVPPWILLKGVYFGTTINLINSLKPKERDMFASSFYPPEDEFIQSLSRAQLQSLMMDTLYIANAYRNCAAHGGRIYDFDTSNRFHDRSLFTKIPNPHIRGFNLFLFLLCHLQYREPYKSIMNTLNYELNFHLEKYSEDATYLSQYLGVEILLKTDLDHPKSKPK</sequence>